<keyword evidence="2" id="KW-1185">Reference proteome</keyword>
<proteinExistence type="predicted"/>
<evidence type="ECO:0000313" key="1">
    <source>
        <dbReference type="EMBL" id="CAD8081008.1"/>
    </source>
</evidence>
<sequence>MNNDLSVKSATQLKRSQLRVVPPLMSCDLSHQTIRVHLLIMLVDPPFVSNEQLKFMENWSLPINFMVALECVYVKLKVPSTQ</sequence>
<evidence type="ECO:0000313" key="2">
    <source>
        <dbReference type="Proteomes" id="UP000692954"/>
    </source>
</evidence>
<reference evidence="1" key="1">
    <citation type="submission" date="2021-01" db="EMBL/GenBank/DDBJ databases">
        <authorList>
            <consortium name="Genoscope - CEA"/>
            <person name="William W."/>
        </authorList>
    </citation>
    <scope>NUCLEOTIDE SEQUENCE</scope>
</reference>
<dbReference type="AlphaFoldDB" id="A0A8S1MKS9"/>
<accession>A0A8S1MKS9</accession>
<comment type="caution">
    <text evidence="1">The sequence shown here is derived from an EMBL/GenBank/DDBJ whole genome shotgun (WGS) entry which is preliminary data.</text>
</comment>
<name>A0A8S1MKS9_9CILI</name>
<dbReference type="EMBL" id="CAJJDN010000041">
    <property type="protein sequence ID" value="CAD8081008.1"/>
    <property type="molecule type" value="Genomic_DNA"/>
</dbReference>
<organism evidence="1 2">
    <name type="scientific">Paramecium sonneborni</name>
    <dbReference type="NCBI Taxonomy" id="65129"/>
    <lineage>
        <taxon>Eukaryota</taxon>
        <taxon>Sar</taxon>
        <taxon>Alveolata</taxon>
        <taxon>Ciliophora</taxon>
        <taxon>Intramacronucleata</taxon>
        <taxon>Oligohymenophorea</taxon>
        <taxon>Peniculida</taxon>
        <taxon>Parameciidae</taxon>
        <taxon>Paramecium</taxon>
    </lineage>
</organism>
<dbReference type="Proteomes" id="UP000692954">
    <property type="component" value="Unassembled WGS sequence"/>
</dbReference>
<gene>
    <name evidence="1" type="ORF">PSON_ATCC_30995.1.T0410186</name>
</gene>
<protein>
    <submittedName>
        <fullName evidence="1">Uncharacterized protein</fullName>
    </submittedName>
</protein>